<keyword evidence="3" id="KW-1185">Reference proteome</keyword>
<gene>
    <name evidence="2" type="ORF">mMyoMyo1_009016</name>
</gene>
<evidence type="ECO:0000256" key="1">
    <source>
        <dbReference type="SAM" id="MobiDB-lite"/>
    </source>
</evidence>
<sequence>METGLFLKLLCKCELIAKKESEKCLQSSVKWVRGALAPGEASRAGTPPPHLPLSPTAQGGGGGVTALPWGCAGAGQTQEEGLELPDCLAPELPPCASSQRQAWGGVAPLFGFGAQVVRGPLGGVPGLFCSPAPPGSPQLPGKKTESGRGSCPSGPWGGEGSTWPRTRLAGNVGS</sequence>
<proteinExistence type="predicted"/>
<dbReference type="Proteomes" id="UP000527355">
    <property type="component" value="Unassembled WGS sequence"/>
</dbReference>
<feature type="region of interest" description="Disordered" evidence="1">
    <location>
        <begin position="132"/>
        <end position="174"/>
    </location>
</feature>
<name>A0A7J7TIL1_MYOMY</name>
<accession>A0A7J7TIL1</accession>
<dbReference type="EMBL" id="JABWUV010000016">
    <property type="protein sequence ID" value="KAF6300531.1"/>
    <property type="molecule type" value="Genomic_DNA"/>
</dbReference>
<reference evidence="2 3" key="1">
    <citation type="journal article" date="2020" name="Nature">
        <title>Six reference-quality genomes reveal evolution of bat adaptations.</title>
        <authorList>
            <person name="Jebb D."/>
            <person name="Huang Z."/>
            <person name="Pippel M."/>
            <person name="Hughes G.M."/>
            <person name="Lavrichenko K."/>
            <person name="Devanna P."/>
            <person name="Winkler S."/>
            <person name="Jermiin L.S."/>
            <person name="Skirmuntt E.C."/>
            <person name="Katzourakis A."/>
            <person name="Burkitt-Gray L."/>
            <person name="Ray D.A."/>
            <person name="Sullivan K.A.M."/>
            <person name="Roscito J.G."/>
            <person name="Kirilenko B.M."/>
            <person name="Davalos L.M."/>
            <person name="Corthals A.P."/>
            <person name="Power M.L."/>
            <person name="Jones G."/>
            <person name="Ransome R.D."/>
            <person name="Dechmann D.K.N."/>
            <person name="Locatelli A.G."/>
            <person name="Puechmaille S.J."/>
            <person name="Fedrigo O."/>
            <person name="Jarvis E.D."/>
            <person name="Hiller M."/>
            <person name="Vernes S.C."/>
            <person name="Myers E.W."/>
            <person name="Teeling E.C."/>
        </authorList>
    </citation>
    <scope>NUCLEOTIDE SEQUENCE [LARGE SCALE GENOMIC DNA]</scope>
    <source>
        <strain evidence="2">MMyoMyo1</strain>
        <tissue evidence="2">Flight muscle</tissue>
    </source>
</reference>
<protein>
    <submittedName>
        <fullName evidence="2">Uncharacterized protein</fullName>
    </submittedName>
</protein>
<evidence type="ECO:0000313" key="3">
    <source>
        <dbReference type="Proteomes" id="UP000527355"/>
    </source>
</evidence>
<feature type="region of interest" description="Disordered" evidence="1">
    <location>
        <begin position="39"/>
        <end position="59"/>
    </location>
</feature>
<dbReference type="AlphaFoldDB" id="A0A7J7TIL1"/>
<organism evidence="2 3">
    <name type="scientific">Myotis myotis</name>
    <name type="common">Greater mouse-eared bat</name>
    <name type="synonym">Vespertilio myotis</name>
    <dbReference type="NCBI Taxonomy" id="51298"/>
    <lineage>
        <taxon>Eukaryota</taxon>
        <taxon>Metazoa</taxon>
        <taxon>Chordata</taxon>
        <taxon>Craniata</taxon>
        <taxon>Vertebrata</taxon>
        <taxon>Euteleostomi</taxon>
        <taxon>Mammalia</taxon>
        <taxon>Eutheria</taxon>
        <taxon>Laurasiatheria</taxon>
        <taxon>Chiroptera</taxon>
        <taxon>Yangochiroptera</taxon>
        <taxon>Vespertilionidae</taxon>
        <taxon>Myotis</taxon>
    </lineage>
</organism>
<comment type="caution">
    <text evidence="2">The sequence shown here is derived from an EMBL/GenBank/DDBJ whole genome shotgun (WGS) entry which is preliminary data.</text>
</comment>
<evidence type="ECO:0000313" key="2">
    <source>
        <dbReference type="EMBL" id="KAF6300531.1"/>
    </source>
</evidence>